<dbReference type="RefSeq" id="WP_184334805.1">
    <property type="nucleotide sequence ID" value="NZ_JACHHZ010000005.1"/>
</dbReference>
<dbReference type="EMBL" id="JACHHZ010000005">
    <property type="protein sequence ID" value="MBB6095433.1"/>
    <property type="molecule type" value="Genomic_DNA"/>
</dbReference>
<dbReference type="Pfam" id="PF07715">
    <property type="entry name" value="Plug"/>
    <property type="match status" value="1"/>
</dbReference>
<protein>
    <submittedName>
        <fullName evidence="14">Iron complex outermembrane receptor protein</fullName>
    </submittedName>
</protein>
<dbReference type="GO" id="GO:0009279">
    <property type="term" value="C:cell outer membrane"/>
    <property type="evidence" value="ECO:0007669"/>
    <property type="project" value="UniProtKB-SubCell"/>
</dbReference>
<dbReference type="PANTHER" id="PTHR32552:SF81">
    <property type="entry name" value="TONB-DEPENDENT OUTER MEMBRANE RECEPTOR"/>
    <property type="match status" value="1"/>
</dbReference>
<evidence type="ECO:0000313" key="14">
    <source>
        <dbReference type="EMBL" id="MBB6095433.1"/>
    </source>
</evidence>
<sequence>MTSSKLNPVAAGSRAAARCMRDGHRRWSTLALAVTATLSAAASAAPQAQDASVLEEVIVSVERVEQSLQSYAGTAAVVSQATLDQVGATDLLDLPALMPGLEITNYEGNTEIYVRGIGSNANTELGDPAIATHLDDVYVPRPRGLGVAFFDLERVEVNVGPQGTVRGRNALGGSMNIVSRKPKLETFEGYAEAMGGNYDQSELRGAINVPLGSIAAARVAVYSAKHDAYVENTGPLDQLLGWESQDDFGARAHFLLEPNDDLSVLLTGDFLNQQGTGSRGVDFYNSSVAGNDWDKYDDPRRVNQTGFSPVQDTDNWGLALNATYRTDWFNVQYIGGYRDLKYTQSLSNSGRNYDLDGDERMVVERAGLVDPDGPLADDFVQERYYGAYGALIWDATSESRTHELRFTSPDDADRVTWAVGFYKFKEEQQVFLGIPLDYSTDLPYLEFNQGNVVGDSKSAYADLTWKATDRLSLTAGARYSEEGKERDGFNYIAGINTNGVAVRTGTPGFRMTGLSRANLNPDADGDGTPNTINDLILLYQAGISSYGIDDTLDEFLAGGCVQASQFQGTCAGYPGLSVAFGGATVQTGENSDSYIDWRFRAAFDITDDNMVYFLVATGNKAPSFNDTVDLDTGPGENLYTPPVGPEKNTMFEIGSKNTLTVAGNPMILNASAYYLKYTDQVFSTLVGIEQLDDDPNNDAGCEDMNPTTPCSTITLNQNIGEATNMGVQFDASYNFGLGFNVAGTLLWQDTEYADGSVVNDGRRSSPIGGTLQVDLGGNELPRTPPWTLNLRFGQEFPLGSGTMDWVASGTYKSSYFLTAFNGGSGRDGAKEVTTVDAAGVATGYGADLLRLYDEVDGYVHLDLGVGYTTGEGNVRVEAFLNNATDEAHASQATIDGGTQEFVFNPPRTYGARIRVSF</sequence>
<reference evidence="14 15" key="1">
    <citation type="submission" date="2020-08" db="EMBL/GenBank/DDBJ databases">
        <title>Genomic Encyclopedia of Type Strains, Phase IV (KMG-IV): sequencing the most valuable type-strain genomes for metagenomic binning, comparative biology and taxonomic classification.</title>
        <authorList>
            <person name="Goeker M."/>
        </authorList>
    </citation>
    <scope>NUCLEOTIDE SEQUENCE [LARGE SCALE GENOMIC DNA]</scope>
    <source>
        <strain evidence="14 15">DSM 26723</strain>
    </source>
</reference>
<dbReference type="Gene3D" id="2.40.170.20">
    <property type="entry name" value="TonB-dependent receptor, beta-barrel domain"/>
    <property type="match status" value="2"/>
</dbReference>
<evidence type="ECO:0000256" key="8">
    <source>
        <dbReference type="ARBA" id="ARBA00023077"/>
    </source>
</evidence>
<keyword evidence="5" id="KW-0812">Transmembrane</keyword>
<feature type="domain" description="TonB-dependent receptor-like beta-barrel" evidence="12">
    <location>
        <begin position="258"/>
        <end position="882"/>
    </location>
</feature>
<dbReference type="AlphaFoldDB" id="A0A841HRP3"/>
<evidence type="ECO:0000256" key="11">
    <source>
        <dbReference type="RuleBase" id="RU003357"/>
    </source>
</evidence>
<keyword evidence="6" id="KW-0408">Iron</keyword>
<evidence type="ECO:0000256" key="7">
    <source>
        <dbReference type="ARBA" id="ARBA00023065"/>
    </source>
</evidence>
<evidence type="ECO:0000256" key="1">
    <source>
        <dbReference type="ARBA" id="ARBA00004571"/>
    </source>
</evidence>
<evidence type="ECO:0000256" key="2">
    <source>
        <dbReference type="ARBA" id="ARBA00022448"/>
    </source>
</evidence>
<evidence type="ECO:0000256" key="3">
    <source>
        <dbReference type="ARBA" id="ARBA00022452"/>
    </source>
</evidence>
<evidence type="ECO:0000256" key="6">
    <source>
        <dbReference type="ARBA" id="ARBA00023004"/>
    </source>
</evidence>
<keyword evidence="8 11" id="KW-0798">TonB box</keyword>
<comment type="subcellular location">
    <subcellularLocation>
        <location evidence="1">Cell outer membrane</location>
        <topology evidence="1">Multi-pass membrane protein</topology>
    </subcellularLocation>
</comment>
<dbReference type="InterPro" id="IPR012910">
    <property type="entry name" value="Plug_dom"/>
</dbReference>
<evidence type="ECO:0000313" key="15">
    <source>
        <dbReference type="Proteomes" id="UP000588068"/>
    </source>
</evidence>
<evidence type="ECO:0000256" key="10">
    <source>
        <dbReference type="ARBA" id="ARBA00023237"/>
    </source>
</evidence>
<dbReference type="InterPro" id="IPR039426">
    <property type="entry name" value="TonB-dep_rcpt-like"/>
</dbReference>
<organism evidence="14 15">
    <name type="scientific">Povalibacter uvarum</name>
    <dbReference type="NCBI Taxonomy" id="732238"/>
    <lineage>
        <taxon>Bacteria</taxon>
        <taxon>Pseudomonadati</taxon>
        <taxon>Pseudomonadota</taxon>
        <taxon>Gammaproteobacteria</taxon>
        <taxon>Steroidobacterales</taxon>
        <taxon>Steroidobacteraceae</taxon>
        <taxon>Povalibacter</taxon>
    </lineage>
</organism>
<dbReference type="GO" id="GO:0006826">
    <property type="term" value="P:iron ion transport"/>
    <property type="evidence" value="ECO:0007669"/>
    <property type="project" value="UniProtKB-KW"/>
</dbReference>
<keyword evidence="9 11" id="KW-0472">Membrane</keyword>
<dbReference type="InterPro" id="IPR000531">
    <property type="entry name" value="Beta-barrel_TonB"/>
</dbReference>
<dbReference type="SUPFAM" id="SSF56935">
    <property type="entry name" value="Porins"/>
    <property type="match status" value="1"/>
</dbReference>
<keyword evidence="3" id="KW-1134">Transmembrane beta strand</keyword>
<evidence type="ECO:0000256" key="5">
    <source>
        <dbReference type="ARBA" id="ARBA00022692"/>
    </source>
</evidence>
<dbReference type="InterPro" id="IPR036942">
    <property type="entry name" value="Beta-barrel_TonB_sf"/>
</dbReference>
<name>A0A841HRP3_9GAMM</name>
<feature type="domain" description="TonB-dependent receptor plug" evidence="13">
    <location>
        <begin position="69"/>
        <end position="173"/>
    </location>
</feature>
<evidence type="ECO:0000256" key="9">
    <source>
        <dbReference type="ARBA" id="ARBA00023136"/>
    </source>
</evidence>
<keyword evidence="10" id="KW-0998">Cell outer membrane</keyword>
<keyword evidence="4" id="KW-0410">Iron transport</keyword>
<gene>
    <name evidence="14" type="ORF">HNQ60_004323</name>
</gene>
<evidence type="ECO:0000256" key="4">
    <source>
        <dbReference type="ARBA" id="ARBA00022496"/>
    </source>
</evidence>
<keyword evidence="2" id="KW-0813">Transport</keyword>
<dbReference type="Proteomes" id="UP000588068">
    <property type="component" value="Unassembled WGS sequence"/>
</dbReference>
<keyword evidence="7" id="KW-0406">Ion transport</keyword>
<comment type="caution">
    <text evidence="14">The sequence shown here is derived from an EMBL/GenBank/DDBJ whole genome shotgun (WGS) entry which is preliminary data.</text>
</comment>
<proteinExistence type="inferred from homology"/>
<dbReference type="PANTHER" id="PTHR32552">
    <property type="entry name" value="FERRICHROME IRON RECEPTOR-RELATED"/>
    <property type="match status" value="1"/>
</dbReference>
<keyword evidence="15" id="KW-1185">Reference proteome</keyword>
<dbReference type="Pfam" id="PF00593">
    <property type="entry name" value="TonB_dep_Rec_b-barrel"/>
    <property type="match status" value="1"/>
</dbReference>
<accession>A0A841HRP3</accession>
<evidence type="ECO:0000259" key="12">
    <source>
        <dbReference type="Pfam" id="PF00593"/>
    </source>
</evidence>
<comment type="similarity">
    <text evidence="11">Belongs to the TonB-dependent receptor family.</text>
</comment>
<keyword evidence="14" id="KW-0675">Receptor</keyword>
<evidence type="ECO:0000259" key="13">
    <source>
        <dbReference type="Pfam" id="PF07715"/>
    </source>
</evidence>